<evidence type="ECO:0000313" key="5">
    <source>
        <dbReference type="EMBL" id="MDO6120699.1"/>
    </source>
</evidence>
<dbReference type="Pfam" id="PF13193">
    <property type="entry name" value="AMP-binding_C"/>
    <property type="match status" value="1"/>
</dbReference>
<dbReference type="InterPro" id="IPR000873">
    <property type="entry name" value="AMP-dep_synth/lig_dom"/>
</dbReference>
<protein>
    <submittedName>
        <fullName evidence="5">Acyl--CoA ligase</fullName>
    </submittedName>
</protein>
<evidence type="ECO:0000259" key="4">
    <source>
        <dbReference type="Pfam" id="PF13193"/>
    </source>
</evidence>
<name>A0ABT8XAE9_9HYPH</name>
<dbReference type="EMBL" id="WHSC02000002">
    <property type="protein sequence ID" value="MDO6120699.1"/>
    <property type="molecule type" value="Genomic_DNA"/>
</dbReference>
<dbReference type="Gene3D" id="3.30.300.30">
    <property type="match status" value="1"/>
</dbReference>
<proteinExistence type="predicted"/>
<dbReference type="PANTHER" id="PTHR43767:SF10">
    <property type="entry name" value="SURFACTIN SYNTHASE SUBUNIT 1"/>
    <property type="match status" value="1"/>
</dbReference>
<dbReference type="PANTHER" id="PTHR43767">
    <property type="entry name" value="LONG-CHAIN-FATTY-ACID--COA LIGASE"/>
    <property type="match status" value="1"/>
</dbReference>
<comment type="caution">
    <text evidence="5">The sequence shown here is derived from an EMBL/GenBank/DDBJ whole genome shotgun (WGS) entry which is preliminary data.</text>
</comment>
<reference evidence="5" key="1">
    <citation type="submission" date="2022-04" db="EMBL/GenBank/DDBJ databases">
        <title>Shinella lacus sp. nov., a novel member of the genus Shinella from water.</title>
        <authorList>
            <person name="Deng Y."/>
        </authorList>
    </citation>
    <scope>NUCLEOTIDE SEQUENCE</scope>
    <source>
        <strain evidence="5">JCM 31239</strain>
    </source>
</reference>
<organism evidence="5 6">
    <name type="scientific">Shinella curvata</name>
    <dbReference type="NCBI Taxonomy" id="1817964"/>
    <lineage>
        <taxon>Bacteria</taxon>
        <taxon>Pseudomonadati</taxon>
        <taxon>Pseudomonadota</taxon>
        <taxon>Alphaproteobacteria</taxon>
        <taxon>Hyphomicrobiales</taxon>
        <taxon>Rhizobiaceae</taxon>
        <taxon>Shinella</taxon>
    </lineage>
</organism>
<feature type="region of interest" description="Disordered" evidence="2">
    <location>
        <begin position="483"/>
        <end position="506"/>
    </location>
</feature>
<keyword evidence="6" id="KW-1185">Reference proteome</keyword>
<sequence length="506" mass="54393">MRIEHYLQASVERDGARTAIVSGETRLSYDQLLDLSRRLATTLRDHGAGRGERVLIFLDNGWRTAVAVLATWMAGAAICPVNPATKAERLAAIARDCEPVALILESRLQHLVEEIPSLAARPRLVAGEAGSFDAALSAMPLIPAENRPDTDLAALIYTSGSTGEPKGVMHSHATLDAAARSIARYLENTADDVLLVVLPLSFGYGLNQLVTAILSGATLVIEKSFAFPQAVFETIRTERVTGFPLVPAMAAMMMQARDLDASFFSSLRYITSAAAPLPLAHLDWLRSFLPHVRIYCMYGQTECTRATWLPPETIDAKRGSVGIAIPGTTAAVVDEAGEAVSPGIVGELVIGGPHVMRGYWRKADATSRALRPAPHTGTLRLHTGDLFTADADGYLTFVARMDDIIKSRGEKVAPQAVEEVLCRMPGIAEALVVGVPHDVLGEAVKAVVVASNADLTEREIQRFCARHLEDHMVPKVVEFRDSLPRTDSGKASRSLAALPANPTGSK</sequence>
<dbReference type="Proteomes" id="UP001177080">
    <property type="component" value="Unassembled WGS sequence"/>
</dbReference>
<dbReference type="Pfam" id="PF00501">
    <property type="entry name" value="AMP-binding"/>
    <property type="match status" value="1"/>
</dbReference>
<feature type="domain" description="AMP-binding enzyme C-terminal" evidence="4">
    <location>
        <begin position="417"/>
        <end position="490"/>
    </location>
</feature>
<keyword evidence="5" id="KW-0436">Ligase</keyword>
<dbReference type="PROSITE" id="PS00455">
    <property type="entry name" value="AMP_BINDING"/>
    <property type="match status" value="1"/>
</dbReference>
<dbReference type="InterPro" id="IPR050237">
    <property type="entry name" value="ATP-dep_AMP-bd_enzyme"/>
</dbReference>
<feature type="domain" description="AMP-dependent synthetase/ligase" evidence="3">
    <location>
        <begin position="8"/>
        <end position="360"/>
    </location>
</feature>
<evidence type="ECO:0000313" key="6">
    <source>
        <dbReference type="Proteomes" id="UP001177080"/>
    </source>
</evidence>
<keyword evidence="1" id="KW-0479">Metal-binding</keyword>
<dbReference type="InterPro" id="IPR020845">
    <property type="entry name" value="AMP-binding_CS"/>
</dbReference>
<evidence type="ECO:0000256" key="1">
    <source>
        <dbReference type="ARBA" id="ARBA00022723"/>
    </source>
</evidence>
<dbReference type="InterPro" id="IPR045851">
    <property type="entry name" value="AMP-bd_C_sf"/>
</dbReference>
<dbReference type="Gene3D" id="3.40.50.12780">
    <property type="entry name" value="N-terminal domain of ligase-like"/>
    <property type="match status" value="1"/>
</dbReference>
<dbReference type="SUPFAM" id="SSF56801">
    <property type="entry name" value="Acetyl-CoA synthetase-like"/>
    <property type="match status" value="1"/>
</dbReference>
<dbReference type="InterPro" id="IPR042099">
    <property type="entry name" value="ANL_N_sf"/>
</dbReference>
<dbReference type="RefSeq" id="WP_244761854.1">
    <property type="nucleotide sequence ID" value="NZ_JALJCJ010000004.1"/>
</dbReference>
<dbReference type="GO" id="GO:0016874">
    <property type="term" value="F:ligase activity"/>
    <property type="evidence" value="ECO:0007669"/>
    <property type="project" value="UniProtKB-KW"/>
</dbReference>
<evidence type="ECO:0000259" key="3">
    <source>
        <dbReference type="Pfam" id="PF00501"/>
    </source>
</evidence>
<gene>
    <name evidence="5" type="ORF">GB928_005830</name>
</gene>
<accession>A0ABT8XAE9</accession>
<dbReference type="InterPro" id="IPR025110">
    <property type="entry name" value="AMP-bd_C"/>
</dbReference>
<evidence type="ECO:0000256" key="2">
    <source>
        <dbReference type="SAM" id="MobiDB-lite"/>
    </source>
</evidence>